<dbReference type="AlphaFoldDB" id="A0AA39YQJ7"/>
<dbReference type="PANTHER" id="PTHR42877">
    <property type="entry name" value="L-ORNITHINE N(5)-MONOOXYGENASE-RELATED"/>
    <property type="match status" value="1"/>
</dbReference>
<protein>
    <recommendedName>
        <fullName evidence="4">FAD/NAD(P)-binding domain-containing protein</fullName>
    </recommendedName>
</protein>
<evidence type="ECO:0000313" key="3">
    <source>
        <dbReference type="Proteomes" id="UP001174936"/>
    </source>
</evidence>
<reference evidence="2" key="1">
    <citation type="submission" date="2023-06" db="EMBL/GenBank/DDBJ databases">
        <title>Genome-scale phylogeny and comparative genomics of the fungal order Sordariales.</title>
        <authorList>
            <consortium name="Lawrence Berkeley National Laboratory"/>
            <person name="Hensen N."/>
            <person name="Bonometti L."/>
            <person name="Westerberg I."/>
            <person name="Brannstrom I.O."/>
            <person name="Guillou S."/>
            <person name="Cros-Aarteil S."/>
            <person name="Calhoun S."/>
            <person name="Haridas S."/>
            <person name="Kuo A."/>
            <person name="Mondo S."/>
            <person name="Pangilinan J."/>
            <person name="Riley R."/>
            <person name="Labutti K."/>
            <person name="Andreopoulos B."/>
            <person name="Lipzen A."/>
            <person name="Chen C."/>
            <person name="Yanf M."/>
            <person name="Daum C."/>
            <person name="Ng V."/>
            <person name="Clum A."/>
            <person name="Steindorff A."/>
            <person name="Ohm R."/>
            <person name="Martin F."/>
            <person name="Silar P."/>
            <person name="Natvig D."/>
            <person name="Lalanne C."/>
            <person name="Gautier V."/>
            <person name="Ament-Velasquez S.L."/>
            <person name="Kruys A."/>
            <person name="Hutchinson M.I."/>
            <person name="Powell A.J."/>
            <person name="Barry K."/>
            <person name="Miller A.N."/>
            <person name="Grigoriev I.V."/>
            <person name="Debuchy R."/>
            <person name="Gladieux P."/>
            <person name="Thoren M.H."/>
            <person name="Johannesson H."/>
        </authorList>
    </citation>
    <scope>NUCLEOTIDE SEQUENCE</scope>
    <source>
        <strain evidence="2">SMH2532-1</strain>
    </source>
</reference>
<dbReference type="Gene3D" id="3.50.50.60">
    <property type="entry name" value="FAD/NAD(P)-binding domain"/>
    <property type="match status" value="3"/>
</dbReference>
<evidence type="ECO:0008006" key="4">
    <source>
        <dbReference type="Google" id="ProtNLM"/>
    </source>
</evidence>
<proteinExistence type="inferred from homology"/>
<evidence type="ECO:0000256" key="1">
    <source>
        <dbReference type="ARBA" id="ARBA00010139"/>
    </source>
</evidence>
<dbReference type="EMBL" id="JAULSV010000001">
    <property type="protein sequence ID" value="KAK0656822.1"/>
    <property type="molecule type" value="Genomic_DNA"/>
</dbReference>
<comment type="similarity">
    <text evidence="1">Belongs to the FAD-binding monooxygenase family.</text>
</comment>
<dbReference type="Proteomes" id="UP001174936">
    <property type="component" value="Unassembled WGS sequence"/>
</dbReference>
<dbReference type="Pfam" id="PF13450">
    <property type="entry name" value="NAD_binding_8"/>
    <property type="match status" value="1"/>
</dbReference>
<gene>
    <name evidence="2" type="ORF">B0T16DRAFT_46722</name>
</gene>
<dbReference type="InterPro" id="IPR051209">
    <property type="entry name" value="FAD-bind_Monooxygenase_sf"/>
</dbReference>
<accession>A0AA39YQJ7</accession>
<keyword evidence="3" id="KW-1185">Reference proteome</keyword>
<comment type="caution">
    <text evidence="2">The sequence shown here is derived from an EMBL/GenBank/DDBJ whole genome shotgun (WGS) entry which is preliminary data.</text>
</comment>
<sequence>MAETNGVNGAARETFTIKQEPVENLRPLRVVVIGAGFSGIGAAIRIPERLRNVDLTVYEKNEGVGGVWWLNKYPGIACDIPSHSYQFSFAPNPKWSNLYAPGKEIQAYLEDVAKRFGADRFIKLRHEVKHCAWDEERKLWYAAFSTSYYTQYLTLLRKIQVENLSTGETIDDEANILVTARGQLNEIKWPDIPGLDTFSGKKMHSGAWDTTYDFRNKKIAIVGNGSSAIQIIPSLQKVEGASITCFMRSPTWISGGFGEPGMVELGLDPKKTEFTPEEHQSFISDPAAFLAFRKVFESGGNLIHDSTLRGTEMQSAIESLFRTSMASVLTTRPDLIENLIPKFPPGCRRLTPGPGFLEALLEPNVRVVHDRITSISGSTITTAPSSNSPSDTDTNPLTTHDNFNVLVLATGFSTSTAPPFPILGRSSLPLTTYWTPLPTSYLSLATAHFPNLLMLFGPNSAIGFGSLTKILESEIDYITAIIRKLQKEDYASIEPKPERVADFQAYVKAYFAGTVYTEDCRSWYKRGEDIVGLWPGSTLHALEALRSPRWEDWVYESREGERGNALRWLGNGWSTTQTEGDASWYINPEEVEVPCGERPEENPRYKARPWSY</sequence>
<evidence type="ECO:0000313" key="2">
    <source>
        <dbReference type="EMBL" id="KAK0656822.1"/>
    </source>
</evidence>
<dbReference type="InterPro" id="IPR036188">
    <property type="entry name" value="FAD/NAD-bd_sf"/>
</dbReference>
<name>A0AA39YQJ7_9PEZI</name>
<organism evidence="2 3">
    <name type="scientific">Cercophora newfieldiana</name>
    <dbReference type="NCBI Taxonomy" id="92897"/>
    <lineage>
        <taxon>Eukaryota</taxon>
        <taxon>Fungi</taxon>
        <taxon>Dikarya</taxon>
        <taxon>Ascomycota</taxon>
        <taxon>Pezizomycotina</taxon>
        <taxon>Sordariomycetes</taxon>
        <taxon>Sordariomycetidae</taxon>
        <taxon>Sordariales</taxon>
        <taxon>Lasiosphaeriaceae</taxon>
        <taxon>Cercophora</taxon>
    </lineage>
</organism>
<dbReference type="PANTHER" id="PTHR42877:SF7">
    <property type="entry name" value="FLAVIN-BINDING MONOOXYGENASE-RELATED"/>
    <property type="match status" value="1"/>
</dbReference>
<dbReference type="SUPFAM" id="SSF51905">
    <property type="entry name" value="FAD/NAD(P)-binding domain"/>
    <property type="match status" value="3"/>
</dbReference>